<evidence type="ECO:0000256" key="7">
    <source>
        <dbReference type="SAM" id="Phobius"/>
    </source>
</evidence>
<dbReference type="InterPro" id="IPR032808">
    <property type="entry name" value="DoxX"/>
</dbReference>
<name>A0ABW8GMQ3_9PROT</name>
<gene>
    <name evidence="8" type="ORF">ACIKP9_10550</name>
</gene>
<evidence type="ECO:0000256" key="6">
    <source>
        <dbReference type="ARBA" id="ARBA00023136"/>
    </source>
</evidence>
<keyword evidence="9" id="KW-1185">Reference proteome</keyword>
<feature type="transmembrane region" description="Helical" evidence="7">
    <location>
        <begin position="9"/>
        <end position="27"/>
    </location>
</feature>
<comment type="subcellular location">
    <subcellularLocation>
        <location evidence="1">Cell membrane</location>
        <topology evidence="1">Multi-pass membrane protein</topology>
    </subcellularLocation>
</comment>
<comment type="similarity">
    <text evidence="2">Belongs to the DoxX family.</text>
</comment>
<evidence type="ECO:0000256" key="5">
    <source>
        <dbReference type="ARBA" id="ARBA00022989"/>
    </source>
</evidence>
<keyword evidence="3" id="KW-1003">Cell membrane</keyword>
<dbReference type="Proteomes" id="UP001617669">
    <property type="component" value="Unassembled WGS sequence"/>
</dbReference>
<protein>
    <submittedName>
        <fullName evidence="8">DoxX family protein</fullName>
    </submittedName>
</protein>
<feature type="transmembrane region" description="Helical" evidence="7">
    <location>
        <begin position="72"/>
        <end position="89"/>
    </location>
</feature>
<keyword evidence="5 7" id="KW-1133">Transmembrane helix</keyword>
<dbReference type="PANTHER" id="PTHR33452:SF1">
    <property type="entry name" value="INNER MEMBRANE PROTEIN YPHA-RELATED"/>
    <property type="match status" value="1"/>
</dbReference>
<comment type="caution">
    <text evidence="8">The sequence shown here is derived from an EMBL/GenBank/DDBJ whole genome shotgun (WGS) entry which is preliminary data.</text>
</comment>
<feature type="transmembrane region" description="Helical" evidence="7">
    <location>
        <begin position="47"/>
        <end position="65"/>
    </location>
</feature>
<reference evidence="8 9" key="1">
    <citation type="submission" date="2024-11" db="EMBL/GenBank/DDBJ databases">
        <authorList>
            <person name="Kaparullina E.N."/>
            <person name="Delegan Y.A."/>
            <person name="Doronina N.V."/>
        </authorList>
    </citation>
    <scope>NUCLEOTIDE SEQUENCE [LARGE SCALE GENOMIC DNA]</scope>
    <source>
        <strain evidence="8 9">7sh_L</strain>
    </source>
</reference>
<dbReference type="RefSeq" id="WP_400882429.1">
    <property type="nucleotide sequence ID" value="NZ_JBIWXY010000002.1"/>
</dbReference>
<evidence type="ECO:0000313" key="9">
    <source>
        <dbReference type="Proteomes" id="UP001617669"/>
    </source>
</evidence>
<sequence length="128" mass="13529">MNTTNFTTLIGRALLAAIFIISGFGKLADPTGTIAFISSTGAPLPELGYAIALLVELGLATALLIGYRARLVALLIALFTLVTAFMFHFDLNNQMQTIMFLKNLAITGGLLQIAAHGAGGLSVDAYRR</sequence>
<evidence type="ECO:0000313" key="8">
    <source>
        <dbReference type="EMBL" id="MFJ5446666.1"/>
    </source>
</evidence>
<organism evidence="8 9">
    <name type="scientific">Methylobacillus methanolivorans</name>
    <dbReference type="NCBI Taxonomy" id="1848927"/>
    <lineage>
        <taxon>Bacteria</taxon>
        <taxon>Pseudomonadati</taxon>
        <taxon>Pseudomonadota</taxon>
        <taxon>Betaproteobacteria</taxon>
        <taxon>Nitrosomonadales</taxon>
        <taxon>Methylophilaceae</taxon>
        <taxon>Methylobacillus</taxon>
    </lineage>
</organism>
<accession>A0ABW8GMQ3</accession>
<dbReference type="Pfam" id="PF07681">
    <property type="entry name" value="DoxX"/>
    <property type="match status" value="1"/>
</dbReference>
<keyword evidence="6 7" id="KW-0472">Membrane</keyword>
<feature type="transmembrane region" description="Helical" evidence="7">
    <location>
        <begin position="104"/>
        <end position="126"/>
    </location>
</feature>
<evidence type="ECO:0000256" key="1">
    <source>
        <dbReference type="ARBA" id="ARBA00004651"/>
    </source>
</evidence>
<dbReference type="EMBL" id="JBIWXY010000002">
    <property type="protein sequence ID" value="MFJ5446666.1"/>
    <property type="molecule type" value="Genomic_DNA"/>
</dbReference>
<evidence type="ECO:0000256" key="2">
    <source>
        <dbReference type="ARBA" id="ARBA00006679"/>
    </source>
</evidence>
<dbReference type="InterPro" id="IPR051907">
    <property type="entry name" value="DoxX-like_oxidoreductase"/>
</dbReference>
<dbReference type="PANTHER" id="PTHR33452">
    <property type="entry name" value="OXIDOREDUCTASE CATD-RELATED"/>
    <property type="match status" value="1"/>
</dbReference>
<keyword evidence="4 7" id="KW-0812">Transmembrane</keyword>
<evidence type="ECO:0000256" key="4">
    <source>
        <dbReference type="ARBA" id="ARBA00022692"/>
    </source>
</evidence>
<proteinExistence type="inferred from homology"/>
<evidence type="ECO:0000256" key="3">
    <source>
        <dbReference type="ARBA" id="ARBA00022475"/>
    </source>
</evidence>